<feature type="compositionally biased region" description="Basic and acidic residues" evidence="1">
    <location>
        <begin position="12"/>
        <end position="34"/>
    </location>
</feature>
<sequence>LQLCSLKLHIHGEFKGRSDGSDKGNDSWTEERRPSGTSRETKRRRGYAADHRQNSRRKERRSRASCETKRRRNYAADNRQDSITEDRRGSGASREKRQGRFGRSDKGETSRQRKNPLDYNQAFLTALCSRKKYSVEVC</sequence>
<feature type="compositionally biased region" description="Basic and acidic residues" evidence="1">
    <location>
        <begin position="78"/>
        <end position="111"/>
    </location>
</feature>
<feature type="non-terminal residue" evidence="2">
    <location>
        <position position="138"/>
    </location>
</feature>
<protein>
    <submittedName>
        <fullName evidence="2">Putative cold acclimation protein 1</fullName>
    </submittedName>
</protein>
<dbReference type="AlphaFoldDB" id="B1PIE6"/>
<accession>B1PIE6</accession>
<evidence type="ECO:0000313" key="2">
    <source>
        <dbReference type="EMBL" id="ACA30294.1"/>
    </source>
</evidence>
<organism evidence="2">
    <name type="scientific">Cupressus sempervirens</name>
    <name type="common">Italian cypress</name>
    <dbReference type="NCBI Taxonomy" id="13469"/>
    <lineage>
        <taxon>Eukaryota</taxon>
        <taxon>Viridiplantae</taxon>
        <taxon>Streptophyta</taxon>
        <taxon>Embryophyta</taxon>
        <taxon>Tracheophyta</taxon>
        <taxon>Spermatophyta</taxon>
        <taxon>Pinopsida</taxon>
        <taxon>Pinidae</taxon>
        <taxon>Conifers II</taxon>
        <taxon>Cupressales</taxon>
        <taxon>Cupressaceae</taxon>
        <taxon>Cupressus</taxon>
    </lineage>
</organism>
<feature type="non-terminal residue" evidence="2">
    <location>
        <position position="1"/>
    </location>
</feature>
<dbReference type="EMBL" id="EU430717">
    <property type="protein sequence ID" value="ACA30294.1"/>
    <property type="molecule type" value="mRNA"/>
</dbReference>
<feature type="region of interest" description="Disordered" evidence="1">
    <location>
        <begin position="12"/>
        <end position="118"/>
    </location>
</feature>
<proteinExistence type="evidence at transcript level"/>
<reference evidence="2" key="1">
    <citation type="journal article" date="2009" name="Gene">
        <title>Genotype-specific regulation of cold-responsive genes in cypress (Cupressus sempervirens L.).</title>
        <authorList>
            <person name="Pedron L."/>
            <person name="Baldi P."/>
            <person name="Hietala A.M."/>
            <person name="La Porta N."/>
        </authorList>
    </citation>
    <scope>NUCLEOTIDE SEQUENCE</scope>
</reference>
<evidence type="ECO:0000256" key="1">
    <source>
        <dbReference type="SAM" id="MobiDB-lite"/>
    </source>
</evidence>
<name>B1PIE6_CUPSE</name>